<feature type="transmembrane region" description="Helical" evidence="7">
    <location>
        <begin position="184"/>
        <end position="207"/>
    </location>
</feature>
<feature type="transmembrane region" description="Helical" evidence="7">
    <location>
        <begin position="7"/>
        <end position="27"/>
    </location>
</feature>
<accession>A0A511ARF3</accession>
<dbReference type="PIRSF" id="PIRSF006603">
    <property type="entry name" value="DinF"/>
    <property type="match status" value="1"/>
</dbReference>
<dbReference type="AlphaFoldDB" id="A0A511ARF3"/>
<reference evidence="8 9" key="1">
    <citation type="submission" date="2019-07" db="EMBL/GenBank/DDBJ databases">
        <title>Whole genome shotgun sequence of Alkalibacterium kapii NBRC 103247.</title>
        <authorList>
            <person name="Hosoyama A."/>
            <person name="Uohara A."/>
            <person name="Ohji S."/>
            <person name="Ichikawa N."/>
        </authorList>
    </citation>
    <scope>NUCLEOTIDE SEQUENCE [LARGE SCALE GENOMIC DNA]</scope>
    <source>
        <strain evidence="8 9">NBRC 103247</strain>
    </source>
</reference>
<keyword evidence="2" id="KW-0813">Transport</keyword>
<evidence type="ECO:0000256" key="6">
    <source>
        <dbReference type="ARBA" id="ARBA00023136"/>
    </source>
</evidence>
<evidence type="ECO:0000256" key="5">
    <source>
        <dbReference type="ARBA" id="ARBA00022989"/>
    </source>
</evidence>
<keyword evidence="9" id="KW-1185">Reference proteome</keyword>
<feature type="transmembrane region" description="Helical" evidence="7">
    <location>
        <begin position="409"/>
        <end position="427"/>
    </location>
</feature>
<feature type="transmembrane region" description="Helical" evidence="7">
    <location>
        <begin position="228"/>
        <end position="256"/>
    </location>
</feature>
<dbReference type="Pfam" id="PF01554">
    <property type="entry name" value="MatE"/>
    <property type="match status" value="2"/>
</dbReference>
<evidence type="ECO:0000313" key="8">
    <source>
        <dbReference type="EMBL" id="GEK90789.1"/>
    </source>
</evidence>
<evidence type="ECO:0000256" key="2">
    <source>
        <dbReference type="ARBA" id="ARBA00022448"/>
    </source>
</evidence>
<feature type="transmembrane region" description="Helical" evidence="7">
    <location>
        <begin position="351"/>
        <end position="373"/>
    </location>
</feature>
<keyword evidence="3" id="KW-1003">Cell membrane</keyword>
<dbReference type="Proteomes" id="UP000321662">
    <property type="component" value="Unassembled WGS sequence"/>
</dbReference>
<feature type="transmembrane region" description="Helical" evidence="7">
    <location>
        <begin position="385"/>
        <end position="403"/>
    </location>
</feature>
<comment type="caution">
    <text evidence="8">The sequence shown here is derived from an EMBL/GenBank/DDBJ whole genome shotgun (WGS) entry which is preliminary data.</text>
</comment>
<evidence type="ECO:0000313" key="9">
    <source>
        <dbReference type="Proteomes" id="UP000321662"/>
    </source>
</evidence>
<feature type="transmembrane region" description="Helical" evidence="7">
    <location>
        <begin position="47"/>
        <end position="68"/>
    </location>
</feature>
<feature type="transmembrane region" description="Helical" evidence="7">
    <location>
        <begin position="127"/>
        <end position="145"/>
    </location>
</feature>
<dbReference type="InterPro" id="IPR048279">
    <property type="entry name" value="MdtK-like"/>
</dbReference>
<dbReference type="OrthoDB" id="9811110at2"/>
<keyword evidence="5 7" id="KW-1133">Transmembrane helix</keyword>
<dbReference type="InterPro" id="IPR002528">
    <property type="entry name" value="MATE_fam"/>
</dbReference>
<evidence type="ECO:0000256" key="3">
    <source>
        <dbReference type="ARBA" id="ARBA00022475"/>
    </source>
</evidence>
<protein>
    <submittedName>
        <fullName evidence="8">MATE family efflux transporter</fullName>
    </submittedName>
</protein>
<dbReference type="InterPro" id="IPR051327">
    <property type="entry name" value="MATE_MepA_subfamily"/>
</dbReference>
<proteinExistence type="predicted"/>
<keyword evidence="6 7" id="KW-0472">Membrane</keyword>
<comment type="subcellular location">
    <subcellularLocation>
        <location evidence="1">Cell membrane</location>
        <topology evidence="1">Multi-pass membrane protein</topology>
    </subcellularLocation>
</comment>
<organism evidence="8 9">
    <name type="scientific">Alkalibacterium kapii</name>
    <dbReference type="NCBI Taxonomy" id="426704"/>
    <lineage>
        <taxon>Bacteria</taxon>
        <taxon>Bacillati</taxon>
        <taxon>Bacillota</taxon>
        <taxon>Bacilli</taxon>
        <taxon>Lactobacillales</taxon>
        <taxon>Carnobacteriaceae</taxon>
        <taxon>Alkalibacterium</taxon>
    </lineage>
</organism>
<keyword evidence="4 7" id="KW-0812">Transmembrane</keyword>
<dbReference type="EMBL" id="BJUY01000003">
    <property type="protein sequence ID" value="GEK90789.1"/>
    <property type="molecule type" value="Genomic_DNA"/>
</dbReference>
<dbReference type="GO" id="GO:0005886">
    <property type="term" value="C:plasma membrane"/>
    <property type="evidence" value="ECO:0007669"/>
    <property type="project" value="UniProtKB-SubCell"/>
</dbReference>
<feature type="transmembrane region" description="Helical" evidence="7">
    <location>
        <begin position="262"/>
        <end position="284"/>
    </location>
</feature>
<evidence type="ECO:0000256" key="1">
    <source>
        <dbReference type="ARBA" id="ARBA00004651"/>
    </source>
</evidence>
<sequence>MQRSVKLFLKYVSLNMLGMLGISFYILADTFFIAQALGPNGIASLNLSIPIFGIMHGFGLMLGLGGATRYKILQSQSRQEQAAKVYSQTLLFTLIIGGVFFIVGQFGSGAIAEVSGANLETFETTQVYLRTVLTFAPFFILNNTLLSFVRNDGDPTLAMFGMITGSLLNVLLDYIFIFPLEMGMFGAALATSLSPVISLGVLMIHYFKPLNKLSFTFQQLEKRLVRDVMFLGSSAFVNEISGSVVMFTFNTIIFSLEGNNGLAAYGIIANVSFVVLSLFAGIAQGTQPLFSESYGLKNLTQIKQVLVLSLGTSLLLSSIIYLNTFLFTDQLIMLFNSEQNPHIADMATTGLLIYFSGFFFAGINIVSTSYFGATNQPKRSLLFSMLRGGVFIVPFVLILSRLLGMKGVWLSFVLAELFVMAIIIWKMNPEKRIKRKKDLGNITR</sequence>
<gene>
    <name evidence="8" type="ORF">AKA01nite_04110</name>
</gene>
<evidence type="ECO:0000256" key="4">
    <source>
        <dbReference type="ARBA" id="ARBA00022692"/>
    </source>
</evidence>
<dbReference type="RefSeq" id="WP_146923294.1">
    <property type="nucleotide sequence ID" value="NZ_BJUY01000003.1"/>
</dbReference>
<dbReference type="GO" id="GO:0015297">
    <property type="term" value="F:antiporter activity"/>
    <property type="evidence" value="ECO:0007669"/>
    <property type="project" value="InterPro"/>
</dbReference>
<feature type="transmembrane region" description="Helical" evidence="7">
    <location>
        <begin position="157"/>
        <end position="178"/>
    </location>
</feature>
<name>A0A511ARF3_9LACT</name>
<evidence type="ECO:0000256" key="7">
    <source>
        <dbReference type="SAM" id="Phobius"/>
    </source>
</evidence>
<feature type="transmembrane region" description="Helical" evidence="7">
    <location>
        <begin position="89"/>
        <end position="107"/>
    </location>
</feature>
<dbReference type="GO" id="GO:0042910">
    <property type="term" value="F:xenobiotic transmembrane transporter activity"/>
    <property type="evidence" value="ECO:0007669"/>
    <property type="project" value="InterPro"/>
</dbReference>
<feature type="transmembrane region" description="Helical" evidence="7">
    <location>
        <begin position="305"/>
        <end position="327"/>
    </location>
</feature>
<dbReference type="PANTHER" id="PTHR43823">
    <property type="entry name" value="SPORULATION PROTEIN YKVU"/>
    <property type="match status" value="1"/>
</dbReference>
<dbReference type="PANTHER" id="PTHR43823:SF3">
    <property type="entry name" value="MULTIDRUG EXPORT PROTEIN MEPA"/>
    <property type="match status" value="1"/>
</dbReference>